<protein>
    <submittedName>
        <fullName evidence="2">Uncharacterized protein</fullName>
    </submittedName>
</protein>
<proteinExistence type="predicted"/>
<gene>
    <name evidence="2" type="ORF">F511_25874</name>
</gene>
<dbReference type="EMBL" id="KV018645">
    <property type="protein sequence ID" value="KZV16728.1"/>
    <property type="molecule type" value="Genomic_DNA"/>
</dbReference>
<name>A0A2Z7A560_9LAMI</name>
<keyword evidence="3" id="KW-1185">Reference proteome</keyword>
<organism evidence="2 3">
    <name type="scientific">Dorcoceras hygrometricum</name>
    <dbReference type="NCBI Taxonomy" id="472368"/>
    <lineage>
        <taxon>Eukaryota</taxon>
        <taxon>Viridiplantae</taxon>
        <taxon>Streptophyta</taxon>
        <taxon>Embryophyta</taxon>
        <taxon>Tracheophyta</taxon>
        <taxon>Spermatophyta</taxon>
        <taxon>Magnoliopsida</taxon>
        <taxon>eudicotyledons</taxon>
        <taxon>Gunneridae</taxon>
        <taxon>Pentapetalae</taxon>
        <taxon>asterids</taxon>
        <taxon>lamiids</taxon>
        <taxon>Lamiales</taxon>
        <taxon>Gesneriaceae</taxon>
        <taxon>Didymocarpoideae</taxon>
        <taxon>Trichosporeae</taxon>
        <taxon>Loxocarpinae</taxon>
        <taxon>Dorcoceras</taxon>
    </lineage>
</organism>
<sequence>MNKMQMLCTRKETTAQRKIFNRTCGHGYHGYSTGRGVDPTGGAPGGGYHGYSTGRGVDPTGGAPGGG</sequence>
<dbReference type="Proteomes" id="UP000250235">
    <property type="component" value="Unassembled WGS sequence"/>
</dbReference>
<evidence type="ECO:0000313" key="2">
    <source>
        <dbReference type="EMBL" id="KZV16728.1"/>
    </source>
</evidence>
<reference evidence="2 3" key="1">
    <citation type="journal article" date="2015" name="Proc. Natl. Acad. Sci. U.S.A.">
        <title>The resurrection genome of Boea hygrometrica: A blueprint for survival of dehydration.</title>
        <authorList>
            <person name="Xiao L."/>
            <person name="Yang G."/>
            <person name="Zhang L."/>
            <person name="Yang X."/>
            <person name="Zhao S."/>
            <person name="Ji Z."/>
            <person name="Zhou Q."/>
            <person name="Hu M."/>
            <person name="Wang Y."/>
            <person name="Chen M."/>
            <person name="Xu Y."/>
            <person name="Jin H."/>
            <person name="Xiao X."/>
            <person name="Hu G."/>
            <person name="Bao F."/>
            <person name="Hu Y."/>
            <person name="Wan P."/>
            <person name="Li L."/>
            <person name="Deng X."/>
            <person name="Kuang T."/>
            <person name="Xiang C."/>
            <person name="Zhu J.K."/>
            <person name="Oliver M.J."/>
            <person name="He Y."/>
        </authorList>
    </citation>
    <scope>NUCLEOTIDE SEQUENCE [LARGE SCALE GENOMIC DNA]</scope>
    <source>
        <strain evidence="3">cv. XS01</strain>
    </source>
</reference>
<feature type="compositionally biased region" description="Low complexity" evidence="1">
    <location>
        <begin position="50"/>
        <end position="61"/>
    </location>
</feature>
<evidence type="ECO:0000256" key="1">
    <source>
        <dbReference type="SAM" id="MobiDB-lite"/>
    </source>
</evidence>
<accession>A0A2Z7A560</accession>
<feature type="region of interest" description="Disordered" evidence="1">
    <location>
        <begin position="35"/>
        <end position="67"/>
    </location>
</feature>
<evidence type="ECO:0000313" key="3">
    <source>
        <dbReference type="Proteomes" id="UP000250235"/>
    </source>
</evidence>
<dbReference type="AlphaFoldDB" id="A0A2Z7A560"/>